<reference evidence="3" key="1">
    <citation type="submission" date="2023-01" db="EMBL/GenBank/DDBJ databases">
        <title>Metagenome sequencing of chrysophaentin producing Chrysophaeum taylorii.</title>
        <authorList>
            <person name="Davison J."/>
            <person name="Bewley C."/>
        </authorList>
    </citation>
    <scope>NUCLEOTIDE SEQUENCE</scope>
    <source>
        <strain evidence="3">NIES-1699</strain>
    </source>
</reference>
<organism evidence="3 4">
    <name type="scientific">Chrysophaeum taylorii</name>
    <dbReference type="NCBI Taxonomy" id="2483200"/>
    <lineage>
        <taxon>Eukaryota</taxon>
        <taxon>Sar</taxon>
        <taxon>Stramenopiles</taxon>
        <taxon>Ochrophyta</taxon>
        <taxon>Pelagophyceae</taxon>
        <taxon>Pelagomonadales</taxon>
        <taxon>Pelagomonadaceae</taxon>
        <taxon>Chrysophaeum</taxon>
    </lineage>
</organism>
<feature type="region of interest" description="Disordered" evidence="2">
    <location>
        <begin position="575"/>
        <end position="597"/>
    </location>
</feature>
<dbReference type="EMBL" id="JAQMWT010000029">
    <property type="protein sequence ID" value="KAJ8613361.1"/>
    <property type="molecule type" value="Genomic_DNA"/>
</dbReference>
<dbReference type="AlphaFoldDB" id="A0AAD7UNS7"/>
<evidence type="ECO:0000256" key="2">
    <source>
        <dbReference type="SAM" id="MobiDB-lite"/>
    </source>
</evidence>
<feature type="compositionally biased region" description="Acidic residues" evidence="2">
    <location>
        <begin position="193"/>
        <end position="205"/>
    </location>
</feature>
<feature type="compositionally biased region" description="Polar residues" evidence="2">
    <location>
        <begin position="425"/>
        <end position="439"/>
    </location>
</feature>
<evidence type="ECO:0000256" key="1">
    <source>
        <dbReference type="ARBA" id="ARBA00008666"/>
    </source>
</evidence>
<name>A0AAD7UNS7_9STRA</name>
<comment type="caution">
    <text evidence="3">The sequence shown here is derived from an EMBL/GenBank/DDBJ whole genome shotgun (WGS) entry which is preliminary data.</text>
</comment>
<protein>
    <submittedName>
        <fullName evidence="3">Uncharacterized protein</fullName>
    </submittedName>
</protein>
<dbReference type="PANTHER" id="PTHR33560">
    <property type="entry name" value="PROTEIN FAM227B"/>
    <property type="match status" value="1"/>
</dbReference>
<feature type="compositionally biased region" description="Polar residues" evidence="2">
    <location>
        <begin position="388"/>
        <end position="399"/>
    </location>
</feature>
<feature type="region of interest" description="Disordered" evidence="2">
    <location>
        <begin position="189"/>
        <end position="216"/>
    </location>
</feature>
<evidence type="ECO:0000313" key="3">
    <source>
        <dbReference type="EMBL" id="KAJ8613361.1"/>
    </source>
</evidence>
<proteinExistence type="inferred from homology"/>
<dbReference type="Proteomes" id="UP001230188">
    <property type="component" value="Unassembled WGS sequence"/>
</dbReference>
<gene>
    <name evidence="3" type="ORF">CTAYLR_002267</name>
</gene>
<dbReference type="PANTHER" id="PTHR33560:SF1">
    <property type="entry name" value="PROTEIN FAM227A"/>
    <property type="match status" value="1"/>
</dbReference>
<accession>A0AAD7UNS7</accession>
<evidence type="ECO:0000313" key="4">
    <source>
        <dbReference type="Proteomes" id="UP001230188"/>
    </source>
</evidence>
<dbReference type="Pfam" id="PF14922">
    <property type="entry name" value="FWWh"/>
    <property type="match status" value="1"/>
</dbReference>
<feature type="region of interest" description="Disordered" evidence="2">
    <location>
        <begin position="372"/>
        <end position="451"/>
    </location>
</feature>
<dbReference type="InterPro" id="IPR029417">
    <property type="entry name" value="FAM227"/>
</dbReference>
<comment type="similarity">
    <text evidence="1">Belongs to the FAM227 family.</text>
</comment>
<sequence length="612" mass="69012">MEETKHKHEAGGSVEQAERNYQLIENLMVRLQKMGAKAEERRRACEEDQNADSEMCSSKVPTLQQDMDERDSENPMCRKPSMFLRESENGVPEINVTWRSAPTTEAGKRLEAKFEEEVGHLFASTQKRIKTKTISAANIGRSRRHDHKLDEKKQERIKYERRLQSNLEHYVTRAVNELHYQIPASGIAHSGCPDDDDDADEDEFGSPDKSSERWPIPVESQQMNPRLLLAYSTERIMLPSGVRMFKHFALCHISCQLYVYLYWFAHCRFFQDNSIPEQHHLLRRVATLYVKLLSLRALEAHRDFFFKYYPYVVANAIFAGFYYLCPGSRHLYTNAFKKILYLQLAQILTGLDVCPSSVQVLRHHCFPDDVADDDHDDDADSLPPLPMHTSTSAPDTTATGVVHRTNNDGAGDAVPPRAGDVVDGGSTTMQSNLSSSLLASRTKPDGGGGGDDHCRMARRSVSMPALARPVGHYVGSRSDLRFRPAAPANLRSVLPRQRKVGFDTSQLSPLLHEYLSTNPRNKNKNSVRRTAPVHWCYTGGTETFVKMSVGKTFVFTKAASGKEVHETFASYEEAKQEYSSGMKESHRERSAGSKRLAPWRLAATPSIASSKL</sequence>
<keyword evidence="4" id="KW-1185">Reference proteome</keyword>